<dbReference type="RefSeq" id="WP_148062509.1">
    <property type="nucleotide sequence ID" value="NZ_VRYZ01000001.1"/>
</dbReference>
<dbReference type="Proteomes" id="UP000321933">
    <property type="component" value="Unassembled WGS sequence"/>
</dbReference>
<dbReference type="InterPro" id="IPR010720">
    <property type="entry name" value="Alpha-L-AF_C"/>
</dbReference>
<dbReference type="SUPFAM" id="SSF51011">
    <property type="entry name" value="Glycosyl hydrolase domain"/>
    <property type="match status" value="1"/>
</dbReference>
<evidence type="ECO:0000259" key="9">
    <source>
        <dbReference type="SMART" id="SM00813"/>
    </source>
</evidence>
<dbReference type="GO" id="GO:0046373">
    <property type="term" value="P:L-arabinose metabolic process"/>
    <property type="evidence" value="ECO:0007669"/>
    <property type="project" value="InterPro"/>
</dbReference>
<dbReference type="PANTHER" id="PTHR43576:SF2">
    <property type="entry name" value="INTRACELLULAR EXO-ALPHA-L-ARABINOFURANOSIDASE 2"/>
    <property type="match status" value="1"/>
</dbReference>
<evidence type="ECO:0000256" key="4">
    <source>
        <dbReference type="ARBA" id="ARBA00012670"/>
    </source>
</evidence>
<sequence length="514" mass="57178">MKQIIILTLLLCVTCLPVSSRADTVRLAIDSGTDGPLISRNIYGQFAEHLGRGIYGGIYVGSESSIPNTDGFRNDVIQALRELQVPLVRWPGGCFADQYHWRDGIGPRDSRPLRVNHSWGGVKEDNRFGTHEFFRFIELIGAEAYISANLGSGTIREMAEWLEYMTAATDSAVARERRGNGREEPWQVAFFGVGNESWGCGGNMQPEFYAHLYNQYATFLNAPEDKRPKFVASGGHSNLLNWTEVLSGNIKQNMDGISYHYYTLPTGDWDTKGSATGFGEAEWISTLVETAKMDSFLAEHIAALDRNDPDGKVGFYVDEWGTWYDEEDPDKGALHQRNTLRDAMVAAINLNYFHKYARRVHMANIAQMVNVLQAMILTDGERMVFTPTYHVFHMYRVFQDAVALPFSTSEIPEYRFADRSTAALSFSVARAKDGKIYLAVTNADPRQSHQIELTLGDRQVTSVTGKHLTAPALDAENGFGEPGAVKPSPVTLNANSAGVIEIPSRSILVVELKQ</sequence>
<dbReference type="SUPFAM" id="SSF51445">
    <property type="entry name" value="(Trans)glycosidases"/>
    <property type="match status" value="1"/>
</dbReference>
<dbReference type="PANTHER" id="PTHR43576">
    <property type="entry name" value="ALPHA-L-ARABINOFURANOSIDASE C-RELATED"/>
    <property type="match status" value="1"/>
</dbReference>
<feature type="domain" description="Alpha-L-arabinofuranosidase C-terminal" evidence="9">
    <location>
        <begin position="318"/>
        <end position="506"/>
    </location>
</feature>
<reference evidence="10 11" key="1">
    <citation type="submission" date="2019-08" db="EMBL/GenBank/DDBJ databases">
        <title>Parahaliea maris sp. nov., isolated from the surface seawater.</title>
        <authorList>
            <person name="Liu Y."/>
        </authorList>
    </citation>
    <scope>NUCLEOTIDE SEQUENCE [LARGE SCALE GENOMIC DNA]</scope>
    <source>
        <strain evidence="10 11">S2-26</strain>
    </source>
</reference>
<comment type="similarity">
    <text evidence="2">Belongs to the glycosyl hydrolase 51 family.</text>
</comment>
<keyword evidence="11" id="KW-1185">Reference proteome</keyword>
<dbReference type="InterPro" id="IPR013780">
    <property type="entry name" value="Glyco_hydro_b"/>
</dbReference>
<dbReference type="Pfam" id="PF22848">
    <property type="entry name" value="ASD1_dom"/>
    <property type="match status" value="1"/>
</dbReference>
<proteinExistence type="inferred from homology"/>
<name>A0A5C9A4V2_9GAMM</name>
<evidence type="ECO:0000256" key="5">
    <source>
        <dbReference type="ARBA" id="ARBA00022801"/>
    </source>
</evidence>
<organism evidence="10 11">
    <name type="scientific">Parahaliea aestuarii</name>
    <dbReference type="NCBI Taxonomy" id="1852021"/>
    <lineage>
        <taxon>Bacteria</taxon>
        <taxon>Pseudomonadati</taxon>
        <taxon>Pseudomonadota</taxon>
        <taxon>Gammaproteobacteria</taxon>
        <taxon>Cellvibrionales</taxon>
        <taxon>Halieaceae</taxon>
        <taxon>Parahaliea</taxon>
    </lineage>
</organism>
<dbReference type="InterPro" id="IPR055235">
    <property type="entry name" value="ASD1_cat"/>
</dbReference>
<dbReference type="Pfam" id="PF06964">
    <property type="entry name" value="Alpha-L-AF_C"/>
    <property type="match status" value="1"/>
</dbReference>
<keyword evidence="6" id="KW-0119">Carbohydrate metabolism</keyword>
<comment type="catalytic activity">
    <reaction evidence="1">
        <text>Hydrolysis of terminal non-reducing alpha-L-arabinofuranoside residues in alpha-L-arabinosides.</text>
        <dbReference type="EC" id="3.2.1.55"/>
    </reaction>
</comment>
<evidence type="ECO:0000256" key="1">
    <source>
        <dbReference type="ARBA" id="ARBA00001462"/>
    </source>
</evidence>
<evidence type="ECO:0000256" key="6">
    <source>
        <dbReference type="ARBA" id="ARBA00023277"/>
    </source>
</evidence>
<dbReference type="AlphaFoldDB" id="A0A5C9A4V2"/>
<evidence type="ECO:0000256" key="8">
    <source>
        <dbReference type="SAM" id="SignalP"/>
    </source>
</evidence>
<comment type="subunit">
    <text evidence="3">Homohexamer; trimer of dimers.</text>
</comment>
<comment type="caution">
    <text evidence="10">The sequence shown here is derived from an EMBL/GenBank/DDBJ whole genome shotgun (WGS) entry which is preliminary data.</text>
</comment>
<evidence type="ECO:0000313" key="11">
    <source>
        <dbReference type="Proteomes" id="UP000321933"/>
    </source>
</evidence>
<dbReference type="GO" id="GO:0046556">
    <property type="term" value="F:alpha-L-arabinofuranosidase activity"/>
    <property type="evidence" value="ECO:0007669"/>
    <property type="project" value="UniProtKB-EC"/>
</dbReference>
<dbReference type="Gene3D" id="3.20.20.80">
    <property type="entry name" value="Glycosidases"/>
    <property type="match status" value="1"/>
</dbReference>
<gene>
    <name evidence="10" type="ORF">FVW59_01785</name>
</gene>
<keyword evidence="7" id="KW-0326">Glycosidase</keyword>
<keyword evidence="8" id="KW-0732">Signal</keyword>
<evidence type="ECO:0000313" key="10">
    <source>
        <dbReference type="EMBL" id="TXS94667.1"/>
    </source>
</evidence>
<dbReference type="GO" id="GO:0000272">
    <property type="term" value="P:polysaccharide catabolic process"/>
    <property type="evidence" value="ECO:0007669"/>
    <property type="project" value="TreeGrafter"/>
</dbReference>
<dbReference type="EMBL" id="VRYZ01000001">
    <property type="protein sequence ID" value="TXS94667.1"/>
    <property type="molecule type" value="Genomic_DNA"/>
</dbReference>
<feature type="chain" id="PRO_5022977253" description="non-reducing end alpha-L-arabinofuranosidase" evidence="8">
    <location>
        <begin position="23"/>
        <end position="514"/>
    </location>
</feature>
<evidence type="ECO:0000256" key="7">
    <source>
        <dbReference type="ARBA" id="ARBA00023295"/>
    </source>
</evidence>
<dbReference type="EC" id="3.2.1.55" evidence="4"/>
<evidence type="ECO:0000256" key="3">
    <source>
        <dbReference type="ARBA" id="ARBA00011165"/>
    </source>
</evidence>
<dbReference type="OrthoDB" id="9758333at2"/>
<keyword evidence="5" id="KW-0378">Hydrolase</keyword>
<dbReference type="SMART" id="SM00813">
    <property type="entry name" value="Alpha-L-AF_C"/>
    <property type="match status" value="1"/>
</dbReference>
<dbReference type="Gene3D" id="2.60.40.1180">
    <property type="entry name" value="Golgi alpha-mannosidase II"/>
    <property type="match status" value="1"/>
</dbReference>
<protein>
    <recommendedName>
        <fullName evidence="4">non-reducing end alpha-L-arabinofuranosidase</fullName>
        <ecNumber evidence="4">3.2.1.55</ecNumber>
    </recommendedName>
</protein>
<evidence type="ECO:0000256" key="2">
    <source>
        <dbReference type="ARBA" id="ARBA00007186"/>
    </source>
</evidence>
<feature type="signal peptide" evidence="8">
    <location>
        <begin position="1"/>
        <end position="22"/>
    </location>
</feature>
<dbReference type="InterPro" id="IPR017853">
    <property type="entry name" value="GH"/>
</dbReference>
<accession>A0A5C9A4V2</accession>